<evidence type="ECO:0000256" key="2">
    <source>
        <dbReference type="ARBA" id="ARBA00011881"/>
    </source>
</evidence>
<comment type="subunit">
    <text evidence="2">Homotetramer.</text>
</comment>
<proteinExistence type="inferred from homology"/>
<dbReference type="PANTHER" id="PTHR44252">
    <property type="entry name" value="D-ERYTHRULOSE REDUCTASE"/>
    <property type="match status" value="1"/>
</dbReference>
<dbReference type="AlphaFoldDB" id="A0A839E7U0"/>
<sequence length="247" mass="25846">MVGSVDLKTALVTGAGRGLGQAIADSIAAAGGTVYGTSRDLATAEEIAARYGTVPIVMDVRDSSTITAGVEQAWSHAGQIDLLVNNAGVNAPRAALDVTEEEWNLVHETNVRGTFLVSQALARHWIVATIPASIVNVASQAGIVAIEERVAYGSSKAAVIHLTKLLALEWAPHGIRVNAVAPTFVRTELTASTLARPEWAAQLLARIPLGRFGEPEEVAHAVNFLLSDASSLVTGHTLVIDGGYTIQ</sequence>
<dbReference type="GO" id="GO:0050038">
    <property type="term" value="F:L-xylulose reductase (NADPH) activity"/>
    <property type="evidence" value="ECO:0007669"/>
    <property type="project" value="TreeGrafter"/>
</dbReference>
<dbReference type="Pfam" id="PF13561">
    <property type="entry name" value="adh_short_C2"/>
    <property type="match status" value="1"/>
</dbReference>
<name>A0A839E7U0_9MICO</name>
<reference evidence="5 6" key="1">
    <citation type="submission" date="2020-07" db="EMBL/GenBank/DDBJ databases">
        <title>Sequencing the genomes of 1000 actinobacteria strains.</title>
        <authorList>
            <person name="Klenk H.-P."/>
        </authorList>
    </citation>
    <scope>NUCLEOTIDE SEQUENCE [LARGE SCALE GENOMIC DNA]</scope>
    <source>
        <strain evidence="5 6">DSM 19663</strain>
    </source>
</reference>
<organism evidence="5 6">
    <name type="scientific">Microcella alkalica</name>
    <dbReference type="NCBI Taxonomy" id="355930"/>
    <lineage>
        <taxon>Bacteria</taxon>
        <taxon>Bacillati</taxon>
        <taxon>Actinomycetota</taxon>
        <taxon>Actinomycetes</taxon>
        <taxon>Micrococcales</taxon>
        <taxon>Microbacteriaceae</taxon>
        <taxon>Microcella</taxon>
    </lineage>
</organism>
<dbReference type="PANTHER" id="PTHR44252:SF3">
    <property type="entry name" value="D-ERYTHRULOSE REDUCTASE-RELATED"/>
    <property type="match status" value="1"/>
</dbReference>
<dbReference type="GO" id="GO:0005997">
    <property type="term" value="P:xylulose metabolic process"/>
    <property type="evidence" value="ECO:0007669"/>
    <property type="project" value="TreeGrafter"/>
</dbReference>
<dbReference type="GO" id="GO:0006006">
    <property type="term" value="P:glucose metabolic process"/>
    <property type="evidence" value="ECO:0007669"/>
    <property type="project" value="TreeGrafter"/>
</dbReference>
<keyword evidence="6" id="KW-1185">Reference proteome</keyword>
<dbReference type="InterPro" id="IPR051737">
    <property type="entry name" value="L-xylulose/Carbonyl_redctase"/>
</dbReference>
<evidence type="ECO:0000256" key="1">
    <source>
        <dbReference type="ARBA" id="ARBA00006484"/>
    </source>
</evidence>
<gene>
    <name evidence="5" type="ORF">FHX53_000941</name>
</gene>
<dbReference type="EMBL" id="JACGWX010000002">
    <property type="protein sequence ID" value="MBA8847356.1"/>
    <property type="molecule type" value="Genomic_DNA"/>
</dbReference>
<dbReference type="InterPro" id="IPR036291">
    <property type="entry name" value="NAD(P)-bd_dom_sf"/>
</dbReference>
<dbReference type="FunFam" id="3.40.50.720:FF:000084">
    <property type="entry name" value="Short-chain dehydrogenase reductase"/>
    <property type="match status" value="1"/>
</dbReference>
<evidence type="ECO:0000313" key="5">
    <source>
        <dbReference type="EMBL" id="MBA8847356.1"/>
    </source>
</evidence>
<evidence type="ECO:0000256" key="4">
    <source>
        <dbReference type="ARBA" id="ARBA00023002"/>
    </source>
</evidence>
<dbReference type="InterPro" id="IPR002347">
    <property type="entry name" value="SDR_fam"/>
</dbReference>
<dbReference type="NCBIfam" id="NF005559">
    <property type="entry name" value="PRK07231.1"/>
    <property type="match status" value="1"/>
</dbReference>
<dbReference type="CDD" id="cd05233">
    <property type="entry name" value="SDR_c"/>
    <property type="match status" value="1"/>
</dbReference>
<dbReference type="InterPro" id="IPR020904">
    <property type="entry name" value="Sc_DH/Rdtase_CS"/>
</dbReference>
<dbReference type="SUPFAM" id="SSF51735">
    <property type="entry name" value="NAD(P)-binding Rossmann-fold domains"/>
    <property type="match status" value="1"/>
</dbReference>
<dbReference type="Proteomes" id="UP000585905">
    <property type="component" value="Unassembled WGS sequence"/>
</dbReference>
<evidence type="ECO:0000256" key="3">
    <source>
        <dbReference type="ARBA" id="ARBA00022857"/>
    </source>
</evidence>
<protein>
    <submittedName>
        <fullName evidence="5">NAD(P)-dependent dehydrogenase (Short-subunit alcohol dehydrogenase family)</fullName>
    </submittedName>
</protein>
<dbReference type="PROSITE" id="PS00061">
    <property type="entry name" value="ADH_SHORT"/>
    <property type="match status" value="1"/>
</dbReference>
<dbReference type="Gene3D" id="3.40.50.720">
    <property type="entry name" value="NAD(P)-binding Rossmann-like Domain"/>
    <property type="match status" value="1"/>
</dbReference>
<comment type="similarity">
    <text evidence="1">Belongs to the short-chain dehydrogenases/reductases (SDR) family.</text>
</comment>
<dbReference type="RefSeq" id="WP_182490213.1">
    <property type="nucleotide sequence ID" value="NZ_BAAAOV010000013.1"/>
</dbReference>
<accession>A0A839E7U0</accession>
<dbReference type="PRINTS" id="PR00080">
    <property type="entry name" value="SDRFAMILY"/>
</dbReference>
<evidence type="ECO:0000313" key="6">
    <source>
        <dbReference type="Proteomes" id="UP000585905"/>
    </source>
</evidence>
<keyword evidence="3" id="KW-0521">NADP</keyword>
<keyword evidence="4" id="KW-0560">Oxidoreductase</keyword>
<comment type="caution">
    <text evidence="5">The sequence shown here is derived from an EMBL/GenBank/DDBJ whole genome shotgun (WGS) entry which is preliminary data.</text>
</comment>
<dbReference type="GO" id="GO:0004090">
    <property type="term" value="F:carbonyl reductase (NADPH) activity"/>
    <property type="evidence" value="ECO:0007669"/>
    <property type="project" value="TreeGrafter"/>
</dbReference>
<dbReference type="PRINTS" id="PR00081">
    <property type="entry name" value="GDHRDH"/>
</dbReference>